<dbReference type="OrthoDB" id="6231385at2759"/>
<sequence>MNSFEETNKTVTFVLIIDELKVKRKISKKFQKFPSNAVLMSKDFRMQSMNFSIKIFNPSRVYQFEIKRLPTQISYGNGKIEIHLKKAEKESWKPYADFDFETINLK</sequence>
<gene>
    <name evidence="1" type="ORF">BpHYR1_013987</name>
</gene>
<keyword evidence="2" id="KW-1185">Reference proteome</keyword>
<name>A0A3M7SSR7_BRAPC</name>
<comment type="caution">
    <text evidence="1">The sequence shown here is derived from an EMBL/GenBank/DDBJ whole genome shotgun (WGS) entry which is preliminary data.</text>
</comment>
<evidence type="ECO:0000313" key="1">
    <source>
        <dbReference type="EMBL" id="RNA38732.1"/>
    </source>
</evidence>
<dbReference type="AlphaFoldDB" id="A0A3M7SSR7"/>
<dbReference type="Proteomes" id="UP000276133">
    <property type="component" value="Unassembled WGS sequence"/>
</dbReference>
<organism evidence="1 2">
    <name type="scientific">Brachionus plicatilis</name>
    <name type="common">Marine rotifer</name>
    <name type="synonym">Brachionus muelleri</name>
    <dbReference type="NCBI Taxonomy" id="10195"/>
    <lineage>
        <taxon>Eukaryota</taxon>
        <taxon>Metazoa</taxon>
        <taxon>Spiralia</taxon>
        <taxon>Gnathifera</taxon>
        <taxon>Rotifera</taxon>
        <taxon>Eurotatoria</taxon>
        <taxon>Monogononta</taxon>
        <taxon>Pseudotrocha</taxon>
        <taxon>Ploima</taxon>
        <taxon>Brachionidae</taxon>
        <taxon>Brachionus</taxon>
    </lineage>
</organism>
<accession>A0A3M7SSR7</accession>
<evidence type="ECO:0000313" key="2">
    <source>
        <dbReference type="Proteomes" id="UP000276133"/>
    </source>
</evidence>
<proteinExistence type="predicted"/>
<protein>
    <submittedName>
        <fullName evidence="1">Uncharacterized protein</fullName>
    </submittedName>
</protein>
<reference evidence="1 2" key="1">
    <citation type="journal article" date="2018" name="Sci. Rep.">
        <title>Genomic signatures of local adaptation to the degree of environmental predictability in rotifers.</title>
        <authorList>
            <person name="Franch-Gras L."/>
            <person name="Hahn C."/>
            <person name="Garcia-Roger E.M."/>
            <person name="Carmona M.J."/>
            <person name="Serra M."/>
            <person name="Gomez A."/>
        </authorList>
    </citation>
    <scope>NUCLEOTIDE SEQUENCE [LARGE SCALE GENOMIC DNA]</scope>
    <source>
        <strain evidence="1">HYR1</strain>
    </source>
</reference>
<dbReference type="EMBL" id="REGN01000830">
    <property type="protein sequence ID" value="RNA38732.1"/>
    <property type="molecule type" value="Genomic_DNA"/>
</dbReference>